<name>A0AAV4JCF2_9GAST</name>
<reference evidence="2 3" key="1">
    <citation type="journal article" date="2021" name="Elife">
        <title>Chloroplast acquisition without the gene transfer in kleptoplastic sea slugs, Plakobranchus ocellatus.</title>
        <authorList>
            <person name="Maeda T."/>
            <person name="Takahashi S."/>
            <person name="Yoshida T."/>
            <person name="Shimamura S."/>
            <person name="Takaki Y."/>
            <person name="Nagai Y."/>
            <person name="Toyoda A."/>
            <person name="Suzuki Y."/>
            <person name="Arimoto A."/>
            <person name="Ishii H."/>
            <person name="Satoh N."/>
            <person name="Nishiyama T."/>
            <person name="Hasebe M."/>
            <person name="Maruyama T."/>
            <person name="Minagawa J."/>
            <person name="Obokata J."/>
            <person name="Shigenobu S."/>
        </authorList>
    </citation>
    <scope>NUCLEOTIDE SEQUENCE [LARGE SCALE GENOMIC DNA]</scope>
</reference>
<dbReference type="Proteomes" id="UP000762676">
    <property type="component" value="Unassembled WGS sequence"/>
</dbReference>
<feature type="region of interest" description="Disordered" evidence="1">
    <location>
        <begin position="1"/>
        <end position="27"/>
    </location>
</feature>
<proteinExistence type="predicted"/>
<organism evidence="2 3">
    <name type="scientific">Elysia marginata</name>
    <dbReference type="NCBI Taxonomy" id="1093978"/>
    <lineage>
        <taxon>Eukaryota</taxon>
        <taxon>Metazoa</taxon>
        <taxon>Spiralia</taxon>
        <taxon>Lophotrochozoa</taxon>
        <taxon>Mollusca</taxon>
        <taxon>Gastropoda</taxon>
        <taxon>Heterobranchia</taxon>
        <taxon>Euthyneura</taxon>
        <taxon>Panpulmonata</taxon>
        <taxon>Sacoglossa</taxon>
        <taxon>Placobranchoidea</taxon>
        <taxon>Plakobranchidae</taxon>
        <taxon>Elysia</taxon>
    </lineage>
</organism>
<sequence length="104" mass="11954">MSPYENRIERKANIFSDRGGKAKTIGRPDRMNHRAQVHVSRPIGIATSCGLHNAIKMIGTNLYTRGIKSNNSYSKNRYSNDRGSYSRGIFRDVVHQKQRFLQRT</sequence>
<keyword evidence="3" id="KW-1185">Reference proteome</keyword>
<dbReference type="EMBL" id="BMAT01006787">
    <property type="protein sequence ID" value="GFS20026.1"/>
    <property type="molecule type" value="Genomic_DNA"/>
</dbReference>
<protein>
    <submittedName>
        <fullName evidence="2">Uncharacterized protein</fullName>
    </submittedName>
</protein>
<accession>A0AAV4JCF2</accession>
<gene>
    <name evidence="2" type="ORF">ElyMa_003304300</name>
</gene>
<evidence type="ECO:0000313" key="3">
    <source>
        <dbReference type="Proteomes" id="UP000762676"/>
    </source>
</evidence>
<feature type="compositionally biased region" description="Basic and acidic residues" evidence="1">
    <location>
        <begin position="1"/>
        <end position="12"/>
    </location>
</feature>
<evidence type="ECO:0000256" key="1">
    <source>
        <dbReference type="SAM" id="MobiDB-lite"/>
    </source>
</evidence>
<dbReference type="AlphaFoldDB" id="A0AAV4JCF2"/>
<evidence type="ECO:0000313" key="2">
    <source>
        <dbReference type="EMBL" id="GFS20026.1"/>
    </source>
</evidence>
<comment type="caution">
    <text evidence="2">The sequence shown here is derived from an EMBL/GenBank/DDBJ whole genome shotgun (WGS) entry which is preliminary data.</text>
</comment>